<feature type="chain" id="PRO_5046731485" description="Secreted protein" evidence="1">
    <location>
        <begin position="23"/>
        <end position="161"/>
    </location>
</feature>
<accession>A0ABQ0PWA7</accession>
<evidence type="ECO:0000256" key="1">
    <source>
        <dbReference type="SAM" id="SignalP"/>
    </source>
</evidence>
<reference evidence="2" key="1">
    <citation type="submission" date="2013-04" db="EMBL/GenBank/DDBJ databases">
        <title>The genome sequencing project of 58 acetic acid bacteria.</title>
        <authorList>
            <person name="Okamoto-Kainuma A."/>
            <person name="Ishikawa M."/>
            <person name="Umino S."/>
            <person name="Koizumi Y."/>
            <person name="Shiwa Y."/>
            <person name="Yoshikawa H."/>
            <person name="Matsutani M."/>
            <person name="Matsushita K."/>
        </authorList>
    </citation>
    <scope>NUCLEOTIDE SEQUENCE</scope>
    <source>
        <strain evidence="2">NRIC 0535</strain>
    </source>
</reference>
<comment type="caution">
    <text evidence="2">The sequence shown here is derived from an EMBL/GenBank/DDBJ whole genome shotgun (WGS) entry which is preliminary data.</text>
</comment>
<keyword evidence="3" id="KW-1185">Reference proteome</keyword>
<protein>
    <recommendedName>
        <fullName evidence="4">Secreted protein</fullName>
    </recommendedName>
</protein>
<name>A0ABQ0PWA7_9PROT</name>
<sequence>MFRVLFALAALAAAPIASVSAAALPSHFGQSLSRQISSDGPRTVAWNLTLSHDWAQVEQDIANNDPTLSPAMLRALLDYTPRFETVAMQHALRARLQKDALAGLAVLSPVAHSPYSGQAICGAGEARWKHQVAHLIADTHDITFALQREACVNALRLHSRR</sequence>
<proteinExistence type="predicted"/>
<evidence type="ECO:0008006" key="4">
    <source>
        <dbReference type="Google" id="ProtNLM"/>
    </source>
</evidence>
<keyword evidence="1" id="KW-0732">Signal</keyword>
<evidence type="ECO:0000313" key="3">
    <source>
        <dbReference type="Proteomes" id="UP001062776"/>
    </source>
</evidence>
<organism evidence="2 3">
    <name type="scientific">Asaia krungthepensis NRIC 0535</name>
    <dbReference type="NCBI Taxonomy" id="1307925"/>
    <lineage>
        <taxon>Bacteria</taxon>
        <taxon>Pseudomonadati</taxon>
        <taxon>Pseudomonadota</taxon>
        <taxon>Alphaproteobacteria</taxon>
        <taxon>Acetobacterales</taxon>
        <taxon>Acetobacteraceae</taxon>
        <taxon>Asaia</taxon>
    </lineage>
</organism>
<gene>
    <name evidence="2" type="ORF">AA0535_0182</name>
</gene>
<dbReference type="Proteomes" id="UP001062776">
    <property type="component" value="Unassembled WGS sequence"/>
</dbReference>
<feature type="signal peptide" evidence="1">
    <location>
        <begin position="1"/>
        <end position="22"/>
    </location>
</feature>
<dbReference type="EMBL" id="BAPV01000002">
    <property type="protein sequence ID" value="GBQ83186.1"/>
    <property type="molecule type" value="Genomic_DNA"/>
</dbReference>
<dbReference type="RefSeq" id="WP_264813997.1">
    <property type="nucleotide sequence ID" value="NZ_BAPV01000002.1"/>
</dbReference>
<evidence type="ECO:0000313" key="2">
    <source>
        <dbReference type="EMBL" id="GBQ83186.1"/>
    </source>
</evidence>